<dbReference type="InterPro" id="IPR012338">
    <property type="entry name" value="Beta-lactam/transpept-like"/>
</dbReference>
<dbReference type="Proteomes" id="UP000198312">
    <property type="component" value="Chromosome"/>
</dbReference>
<dbReference type="AlphaFoldDB" id="A0A220U1Q5"/>
<accession>A0A220U1Q5</accession>
<protein>
    <recommendedName>
        <fullName evidence="1">Beta-lactamase class A catalytic domain-containing protein</fullName>
    </recommendedName>
</protein>
<gene>
    <name evidence="2" type="ORF">CFK37_07285</name>
</gene>
<dbReference type="PANTHER" id="PTHR35333">
    <property type="entry name" value="BETA-LACTAMASE"/>
    <property type="match status" value="1"/>
</dbReference>
<organism evidence="2 3">
    <name type="scientific">Virgibacillus phasianinus</name>
    <dbReference type="NCBI Taxonomy" id="2017483"/>
    <lineage>
        <taxon>Bacteria</taxon>
        <taxon>Bacillati</taxon>
        <taxon>Bacillota</taxon>
        <taxon>Bacilli</taxon>
        <taxon>Bacillales</taxon>
        <taxon>Bacillaceae</taxon>
        <taxon>Virgibacillus</taxon>
    </lineage>
</organism>
<evidence type="ECO:0000313" key="3">
    <source>
        <dbReference type="Proteomes" id="UP000198312"/>
    </source>
</evidence>
<dbReference type="GO" id="GO:0008800">
    <property type="term" value="F:beta-lactamase activity"/>
    <property type="evidence" value="ECO:0007669"/>
    <property type="project" value="InterPro"/>
</dbReference>
<dbReference type="Pfam" id="PF13354">
    <property type="entry name" value="Beta-lactamase2"/>
    <property type="match status" value="1"/>
</dbReference>
<dbReference type="GO" id="GO:0030655">
    <property type="term" value="P:beta-lactam antibiotic catabolic process"/>
    <property type="evidence" value="ECO:0007669"/>
    <property type="project" value="InterPro"/>
</dbReference>
<dbReference type="KEGG" id="vil:CFK37_07285"/>
<dbReference type="OrthoDB" id="9775096at2"/>
<feature type="domain" description="Beta-lactamase class A catalytic" evidence="1">
    <location>
        <begin position="28"/>
        <end position="231"/>
    </location>
</feature>
<reference evidence="2 3" key="1">
    <citation type="submission" date="2017-07" db="EMBL/GenBank/DDBJ databases">
        <title>Virgibacillus sp. LM2416.</title>
        <authorList>
            <person name="Tak E.J."/>
            <person name="Bae J.-W."/>
        </authorList>
    </citation>
    <scope>NUCLEOTIDE SEQUENCE [LARGE SCALE GENOMIC DNA]</scope>
    <source>
        <strain evidence="2 3">LM2416</strain>
    </source>
</reference>
<keyword evidence="3" id="KW-1185">Reference proteome</keyword>
<evidence type="ECO:0000313" key="2">
    <source>
        <dbReference type="EMBL" id="ASK61975.1"/>
    </source>
</evidence>
<dbReference type="InterPro" id="IPR000871">
    <property type="entry name" value="Beta-lactam_class-A"/>
</dbReference>
<dbReference type="InterPro" id="IPR045155">
    <property type="entry name" value="Beta-lactam_cat"/>
</dbReference>
<dbReference type="SUPFAM" id="SSF56601">
    <property type="entry name" value="beta-lactamase/transpeptidase-like"/>
    <property type="match status" value="1"/>
</dbReference>
<dbReference type="EMBL" id="CP022315">
    <property type="protein sequence ID" value="ASK61975.1"/>
    <property type="molecule type" value="Genomic_DNA"/>
</dbReference>
<dbReference type="PANTHER" id="PTHR35333:SF3">
    <property type="entry name" value="BETA-LACTAMASE-TYPE TRANSPEPTIDASE FOLD CONTAINING PROTEIN"/>
    <property type="match status" value="1"/>
</dbReference>
<name>A0A220U1Q5_9BACI</name>
<sequence>MDFQLMEATIHELLKDIIDHFSIYIQTSDGDISINAFEPKRAASTIKLPILIEAFRQIEAGNLQPDTLVYIETDMKTGGAGVIDYLTNSNVYSYRNLLELMIIVSDNTAANIILDKIGMDTVNELAAAIGCNHTILSRKFMQLKDPSLENYTSAQDMVKFLHLMEETDDLLSETSRNEIKQIMGHQQNNCKIAHYMNHDECIKVYHKTGELTGIEHDVALLTYQEQKVYLALLSENWQNNGTGRDYLAAIGKIVLQYLRNYGK</sequence>
<proteinExistence type="predicted"/>
<dbReference type="GO" id="GO:0046677">
    <property type="term" value="P:response to antibiotic"/>
    <property type="evidence" value="ECO:0007669"/>
    <property type="project" value="InterPro"/>
</dbReference>
<evidence type="ECO:0000259" key="1">
    <source>
        <dbReference type="Pfam" id="PF13354"/>
    </source>
</evidence>
<dbReference type="Gene3D" id="3.40.710.10">
    <property type="entry name" value="DD-peptidase/beta-lactamase superfamily"/>
    <property type="match status" value="1"/>
</dbReference>
<dbReference type="RefSeq" id="WP_089061235.1">
    <property type="nucleotide sequence ID" value="NZ_CP022315.1"/>
</dbReference>